<dbReference type="PANTHER" id="PTHR12884">
    <property type="entry name" value="60S RIBOSOMAL PROTEIN L29"/>
    <property type="match status" value="1"/>
</dbReference>
<organism evidence="7 8">
    <name type="scientific">Syphacia muris</name>
    <dbReference type="NCBI Taxonomy" id="451379"/>
    <lineage>
        <taxon>Eukaryota</taxon>
        <taxon>Metazoa</taxon>
        <taxon>Ecdysozoa</taxon>
        <taxon>Nematoda</taxon>
        <taxon>Chromadorea</taxon>
        <taxon>Rhabditida</taxon>
        <taxon>Spirurina</taxon>
        <taxon>Oxyuridomorpha</taxon>
        <taxon>Oxyuroidea</taxon>
        <taxon>Oxyuridae</taxon>
        <taxon>Syphacia</taxon>
    </lineage>
</organism>
<dbReference type="AlphaFoldDB" id="A0A0N5AJV0"/>
<feature type="compositionally biased region" description="Basic residues" evidence="5">
    <location>
        <begin position="58"/>
        <end position="67"/>
    </location>
</feature>
<dbReference type="Gene3D" id="6.10.140.1730">
    <property type="match status" value="1"/>
</dbReference>
<dbReference type="WBParaSite" id="SMUV_0000474701-mRNA-1">
    <property type="protein sequence ID" value="SMUV_0000474701-mRNA-1"/>
    <property type="gene ID" value="SMUV_0000474701"/>
</dbReference>
<keyword evidence="2 4" id="KW-0689">Ribosomal protein</keyword>
<comment type="similarity">
    <text evidence="1 4">Belongs to the eukaryotic ribosomal protein eL29 family.</text>
</comment>
<feature type="region of interest" description="Disordered" evidence="5">
    <location>
        <begin position="48"/>
        <end position="67"/>
    </location>
</feature>
<dbReference type="STRING" id="451379.A0A0N5AJV0"/>
<evidence type="ECO:0000256" key="5">
    <source>
        <dbReference type="SAM" id="MobiDB-lite"/>
    </source>
</evidence>
<evidence type="ECO:0000313" key="8">
    <source>
        <dbReference type="WBParaSite" id="SMUV_0000474701-mRNA-1"/>
    </source>
</evidence>
<name>A0A0N5AJV0_9BILA</name>
<dbReference type="GO" id="GO:0002181">
    <property type="term" value="P:cytoplasmic translation"/>
    <property type="evidence" value="ECO:0007669"/>
    <property type="project" value="TreeGrafter"/>
</dbReference>
<dbReference type="Proteomes" id="UP000046393">
    <property type="component" value="Unplaced"/>
</dbReference>
<dbReference type="GO" id="GO:0022625">
    <property type="term" value="C:cytosolic large ribosomal subunit"/>
    <property type="evidence" value="ECO:0007669"/>
    <property type="project" value="TreeGrafter"/>
</dbReference>
<dbReference type="Pfam" id="PF01779">
    <property type="entry name" value="Ribosomal_L29e"/>
    <property type="match status" value="1"/>
</dbReference>
<evidence type="ECO:0000256" key="6">
    <source>
        <dbReference type="SAM" id="Phobius"/>
    </source>
</evidence>
<accession>A0A0N5AJV0</accession>
<keyword evidence="3 4" id="KW-0687">Ribonucleoprotein</keyword>
<evidence type="ECO:0000256" key="1">
    <source>
        <dbReference type="ARBA" id="ARBA00010247"/>
    </source>
</evidence>
<keyword evidence="6" id="KW-0472">Membrane</keyword>
<sequence>MFQAVTSHDGIYSIRRREMVRCERHLNLPLILFLGEVLPLSFVMAKSKNHTNHNQNRKDHRNGIKRPKKHRFMSMEGVDKKFLRNLKFAKKHNRKHQNIKKSVEETKRRRHVAFVKLVITKCGLFLRQGYLKARLVSLVWMALGVWIIVVASSC</sequence>
<evidence type="ECO:0000256" key="4">
    <source>
        <dbReference type="RuleBase" id="RU364026"/>
    </source>
</evidence>
<protein>
    <recommendedName>
        <fullName evidence="4">60S ribosomal protein L29</fullName>
    </recommendedName>
</protein>
<evidence type="ECO:0000256" key="2">
    <source>
        <dbReference type="ARBA" id="ARBA00022980"/>
    </source>
</evidence>
<dbReference type="InterPro" id="IPR002673">
    <property type="entry name" value="Ribosomal_eL29"/>
</dbReference>
<dbReference type="PANTHER" id="PTHR12884:SF0">
    <property type="entry name" value="60S RIBOSOMAL PROTEIN L29"/>
    <property type="match status" value="1"/>
</dbReference>
<evidence type="ECO:0000313" key="7">
    <source>
        <dbReference type="Proteomes" id="UP000046393"/>
    </source>
</evidence>
<keyword evidence="6" id="KW-1133">Transmembrane helix</keyword>
<keyword evidence="7" id="KW-1185">Reference proteome</keyword>
<feature type="transmembrane region" description="Helical" evidence="6">
    <location>
        <begin position="135"/>
        <end position="153"/>
    </location>
</feature>
<keyword evidence="6" id="KW-0812">Transmembrane</keyword>
<dbReference type="GO" id="GO:0003735">
    <property type="term" value="F:structural constituent of ribosome"/>
    <property type="evidence" value="ECO:0007669"/>
    <property type="project" value="UniProtKB-UniRule"/>
</dbReference>
<proteinExistence type="inferred from homology"/>
<evidence type="ECO:0000256" key="3">
    <source>
        <dbReference type="ARBA" id="ARBA00023274"/>
    </source>
</evidence>
<reference evidence="8" key="1">
    <citation type="submission" date="2017-02" db="UniProtKB">
        <authorList>
            <consortium name="WormBaseParasite"/>
        </authorList>
    </citation>
    <scope>IDENTIFICATION</scope>
</reference>